<dbReference type="Proteomes" id="UP001229421">
    <property type="component" value="Unassembled WGS sequence"/>
</dbReference>
<dbReference type="AlphaFoldDB" id="A0AAD8K5A1"/>
<gene>
    <name evidence="1" type="ORF">QVD17_25790</name>
</gene>
<keyword evidence="2" id="KW-1185">Reference proteome</keyword>
<organism evidence="1 2">
    <name type="scientific">Tagetes erecta</name>
    <name type="common">African marigold</name>
    <dbReference type="NCBI Taxonomy" id="13708"/>
    <lineage>
        <taxon>Eukaryota</taxon>
        <taxon>Viridiplantae</taxon>
        <taxon>Streptophyta</taxon>
        <taxon>Embryophyta</taxon>
        <taxon>Tracheophyta</taxon>
        <taxon>Spermatophyta</taxon>
        <taxon>Magnoliopsida</taxon>
        <taxon>eudicotyledons</taxon>
        <taxon>Gunneridae</taxon>
        <taxon>Pentapetalae</taxon>
        <taxon>asterids</taxon>
        <taxon>campanulids</taxon>
        <taxon>Asterales</taxon>
        <taxon>Asteraceae</taxon>
        <taxon>Asteroideae</taxon>
        <taxon>Heliantheae alliance</taxon>
        <taxon>Tageteae</taxon>
        <taxon>Tagetes</taxon>
    </lineage>
</organism>
<name>A0AAD8K5A1_TARER</name>
<accession>A0AAD8K5A1</accession>
<sequence length="82" mass="9300">MPIGSNTARIFVTENSWRQAGCKIWKRSSSTNHPFHHIIFISRRLSTSTRSIRLHKSSISPHNLHLRSSPVVQFTAGSLVPH</sequence>
<proteinExistence type="predicted"/>
<evidence type="ECO:0000313" key="1">
    <source>
        <dbReference type="EMBL" id="KAK1416675.1"/>
    </source>
</evidence>
<reference evidence="1" key="1">
    <citation type="journal article" date="2023" name="bioRxiv">
        <title>Improved chromosome-level genome assembly for marigold (Tagetes erecta).</title>
        <authorList>
            <person name="Jiang F."/>
            <person name="Yuan L."/>
            <person name="Wang S."/>
            <person name="Wang H."/>
            <person name="Xu D."/>
            <person name="Wang A."/>
            <person name="Fan W."/>
        </authorList>
    </citation>
    <scope>NUCLEOTIDE SEQUENCE</scope>
    <source>
        <strain evidence="1">WSJ</strain>
        <tissue evidence="1">Leaf</tissue>
    </source>
</reference>
<protein>
    <submittedName>
        <fullName evidence="1">Uncharacterized protein</fullName>
    </submittedName>
</protein>
<comment type="caution">
    <text evidence="1">The sequence shown here is derived from an EMBL/GenBank/DDBJ whole genome shotgun (WGS) entry which is preliminary data.</text>
</comment>
<evidence type="ECO:0000313" key="2">
    <source>
        <dbReference type="Proteomes" id="UP001229421"/>
    </source>
</evidence>
<dbReference type="EMBL" id="JAUHHV010000007">
    <property type="protein sequence ID" value="KAK1416675.1"/>
    <property type="molecule type" value="Genomic_DNA"/>
</dbReference>